<gene>
    <name evidence="2" type="ORF">GCM10023318_53970</name>
</gene>
<evidence type="ECO:0000256" key="1">
    <source>
        <dbReference type="SAM" id="Phobius"/>
    </source>
</evidence>
<dbReference type="Proteomes" id="UP001500603">
    <property type="component" value="Unassembled WGS sequence"/>
</dbReference>
<protein>
    <recommendedName>
        <fullName evidence="4">DUF2537 domain-containing protein</fullName>
    </recommendedName>
</protein>
<dbReference type="EMBL" id="BAABJM010000007">
    <property type="protein sequence ID" value="GAA5066126.1"/>
    <property type="molecule type" value="Genomic_DNA"/>
</dbReference>
<keyword evidence="3" id="KW-1185">Reference proteome</keyword>
<comment type="caution">
    <text evidence="2">The sequence shown here is derived from an EMBL/GenBank/DDBJ whole genome shotgun (WGS) entry which is preliminary data.</text>
</comment>
<accession>A0ABP9KXX0</accession>
<evidence type="ECO:0000313" key="3">
    <source>
        <dbReference type="Proteomes" id="UP001500603"/>
    </source>
</evidence>
<feature type="transmembrane region" description="Helical" evidence="1">
    <location>
        <begin position="87"/>
        <end position="107"/>
    </location>
</feature>
<evidence type="ECO:0000313" key="2">
    <source>
        <dbReference type="EMBL" id="GAA5066126.1"/>
    </source>
</evidence>
<dbReference type="Pfam" id="PF10801">
    <property type="entry name" value="DUF2537"/>
    <property type="match status" value="1"/>
</dbReference>
<organism evidence="2 3">
    <name type="scientific">Nocardia callitridis</name>
    <dbReference type="NCBI Taxonomy" id="648753"/>
    <lineage>
        <taxon>Bacteria</taxon>
        <taxon>Bacillati</taxon>
        <taxon>Actinomycetota</taxon>
        <taxon>Actinomycetes</taxon>
        <taxon>Mycobacteriales</taxon>
        <taxon>Nocardiaceae</taxon>
        <taxon>Nocardia</taxon>
    </lineage>
</organism>
<evidence type="ECO:0008006" key="4">
    <source>
        <dbReference type="Google" id="ProtNLM"/>
    </source>
</evidence>
<keyword evidence="1" id="KW-0472">Membrane</keyword>
<sequence length="108" mass="11001">MSHSYPPPRRAPRYYAELPPAEPTPWATGLTVALLVASLAGAAAFAFGAALAAVHPLLAIAVNLVAVGGAAPTAWRWRSIPVTRWVLGGVAAGVLVGWLVLVLAALAG</sequence>
<name>A0ABP9KXX0_9NOCA</name>
<reference evidence="3" key="1">
    <citation type="journal article" date="2019" name="Int. J. Syst. Evol. Microbiol.">
        <title>The Global Catalogue of Microorganisms (GCM) 10K type strain sequencing project: providing services to taxonomists for standard genome sequencing and annotation.</title>
        <authorList>
            <consortium name="The Broad Institute Genomics Platform"/>
            <consortium name="The Broad Institute Genome Sequencing Center for Infectious Disease"/>
            <person name="Wu L."/>
            <person name="Ma J."/>
        </authorList>
    </citation>
    <scope>NUCLEOTIDE SEQUENCE [LARGE SCALE GENOMIC DNA]</scope>
    <source>
        <strain evidence="3">JCM 18298</strain>
    </source>
</reference>
<keyword evidence="1" id="KW-0812">Transmembrane</keyword>
<keyword evidence="1" id="KW-1133">Transmembrane helix</keyword>
<dbReference type="InterPro" id="IPR024244">
    <property type="entry name" value="DUF2537"/>
</dbReference>
<proteinExistence type="predicted"/>
<feature type="transmembrane region" description="Helical" evidence="1">
    <location>
        <begin position="57"/>
        <end position="75"/>
    </location>
</feature>
<feature type="transmembrane region" description="Helical" evidence="1">
    <location>
        <begin position="26"/>
        <end position="50"/>
    </location>
</feature>